<dbReference type="SFLD" id="SFLDF00445">
    <property type="entry name" value="alpha-phosphomannomutase"/>
    <property type="match status" value="1"/>
</dbReference>
<reference evidence="14" key="1">
    <citation type="journal article" date="2015" name="Insect Biochem. Mol. Biol.">
        <title>An insight into the sialome of the horse fly, Tabanus bromius.</title>
        <authorList>
            <person name="Ribeiro J.M."/>
            <person name="Kazimirova M."/>
            <person name="Takac P."/>
            <person name="Andersen J.F."/>
            <person name="Francischetti I.M."/>
        </authorList>
    </citation>
    <scope>NUCLEOTIDE SEQUENCE</scope>
</reference>
<evidence type="ECO:0000256" key="13">
    <source>
        <dbReference type="RuleBase" id="RU361118"/>
    </source>
</evidence>
<dbReference type="GO" id="GO:0005829">
    <property type="term" value="C:cytosol"/>
    <property type="evidence" value="ECO:0007669"/>
    <property type="project" value="TreeGrafter"/>
</dbReference>
<dbReference type="GO" id="GO:0009298">
    <property type="term" value="P:GDP-mannose biosynthetic process"/>
    <property type="evidence" value="ECO:0007669"/>
    <property type="project" value="UniProtKB-UniPathway"/>
</dbReference>
<feature type="binding site" evidence="11">
    <location>
        <position position="144"/>
    </location>
    <ligand>
        <name>alpha-D-mannose 1-phosphate</name>
        <dbReference type="ChEBI" id="CHEBI:58409"/>
    </ligand>
</feature>
<feature type="binding site" evidence="12">
    <location>
        <position position="228"/>
    </location>
    <ligand>
        <name>Mg(2+)</name>
        <dbReference type="ChEBI" id="CHEBI:18420"/>
        <label>1</label>
    </ligand>
</feature>
<feature type="binding site" evidence="12">
    <location>
        <position position="226"/>
    </location>
    <ligand>
        <name>Mg(2+)</name>
        <dbReference type="ChEBI" id="CHEBI:18420"/>
        <label>1</label>
    </ligand>
</feature>
<feature type="binding site" evidence="12">
    <location>
        <position position="15"/>
    </location>
    <ligand>
        <name>Mg(2+)</name>
        <dbReference type="ChEBI" id="CHEBI:18420"/>
        <label>1</label>
    </ligand>
</feature>
<dbReference type="PANTHER" id="PTHR10466:SF0">
    <property type="entry name" value="PHOSPHOMANNOMUTASE"/>
    <property type="match status" value="1"/>
</dbReference>
<keyword evidence="6 13" id="KW-0963">Cytoplasm</keyword>
<name>A0A0K8TSP5_TABBR</name>
<comment type="function">
    <text evidence="13">Involved in the synthesis of the GDP-mannose and dolichol-phosphate-mannose required for a number of critical mannosyl transfer reactions.</text>
</comment>
<dbReference type="GO" id="GO:0006013">
    <property type="term" value="P:mannose metabolic process"/>
    <property type="evidence" value="ECO:0007669"/>
    <property type="project" value="TreeGrafter"/>
</dbReference>
<dbReference type="GO" id="GO:0004615">
    <property type="term" value="F:phosphomannomutase activity"/>
    <property type="evidence" value="ECO:0007669"/>
    <property type="project" value="UniProtKB-EC"/>
</dbReference>
<comment type="pathway">
    <text evidence="2 13">Nucleotide-sugar biosynthesis; GDP-alpha-D-mannose biosynthesis; alpha-D-mannose 1-phosphate from D-fructose 6-phosphate: step 2/2.</text>
</comment>
<feature type="binding site" evidence="11">
    <location>
        <position position="184"/>
    </location>
    <ligand>
        <name>alpha-D-mannose 1-phosphate</name>
        <dbReference type="ChEBI" id="CHEBI:58409"/>
    </ligand>
</feature>
<evidence type="ECO:0000256" key="4">
    <source>
        <dbReference type="ARBA" id="ARBA00011738"/>
    </source>
</evidence>
<protein>
    <recommendedName>
        <fullName evidence="5 13">Phosphomannomutase</fullName>
        <ecNumber evidence="5 13">5.4.2.8</ecNumber>
    </recommendedName>
</protein>
<accession>A0A0K8TSP5</accession>
<keyword evidence="8 12" id="KW-0460">Magnesium</keyword>
<evidence type="ECO:0000256" key="2">
    <source>
        <dbReference type="ARBA" id="ARBA00004699"/>
    </source>
</evidence>
<dbReference type="UniPathway" id="UPA00126">
    <property type="reaction ID" value="UER00424"/>
</dbReference>
<evidence type="ECO:0000256" key="12">
    <source>
        <dbReference type="PIRSR" id="PIRSR605002-3"/>
    </source>
</evidence>
<feature type="active site" description="Nucleophile" evidence="10">
    <location>
        <position position="13"/>
    </location>
</feature>
<evidence type="ECO:0000256" key="8">
    <source>
        <dbReference type="ARBA" id="ARBA00022842"/>
    </source>
</evidence>
<feature type="active site" description="Proton donor/acceptor" evidence="10">
    <location>
        <position position="15"/>
    </location>
</feature>
<dbReference type="SFLD" id="SFLDG01143">
    <property type="entry name" value="C2.B.3:_Phosphomannomutase_Lik"/>
    <property type="match status" value="1"/>
</dbReference>
<dbReference type="PANTHER" id="PTHR10466">
    <property type="entry name" value="PHOSPHOMANNOMUTASE"/>
    <property type="match status" value="1"/>
</dbReference>
<keyword evidence="7 12" id="KW-0479">Metal-binding</keyword>
<dbReference type="GO" id="GO:0046872">
    <property type="term" value="F:metal ion binding"/>
    <property type="evidence" value="ECO:0007669"/>
    <property type="project" value="UniProtKB-KW"/>
</dbReference>
<sequence>MVHKREELLLLFDLDGTLTKPRTDIEPAFADYLLNKVLPRATVGVVGGSDFGKILEQLGGRKVLDKLDYVFPENGTIHIEKGVEIGKKSIQQHLGEDKLQKFINFCLRYLSEITLPCKRGLFIEFRNGMLNISPVGRQCSREERNAFEKYDNENHIRKNMIEALKAEFPDLGLTYSIGGQISFDVFPTGWDKTYCLRHVAGEEKKFKEIHFFGDKTEPGGNDYEIFVDERTIGHRVKSPEDTKKFLDELLDLS</sequence>
<dbReference type="InterPro" id="IPR036412">
    <property type="entry name" value="HAD-like_sf"/>
</dbReference>
<dbReference type="EC" id="5.4.2.8" evidence="5 13"/>
<dbReference type="AlphaFoldDB" id="A0A0K8TSP5"/>
<evidence type="ECO:0000256" key="11">
    <source>
        <dbReference type="PIRSR" id="PIRSR605002-2"/>
    </source>
</evidence>
<dbReference type="Gene3D" id="3.30.1240.20">
    <property type="match status" value="1"/>
</dbReference>
<dbReference type="InterPro" id="IPR043169">
    <property type="entry name" value="PMM_cap"/>
</dbReference>
<comment type="subcellular location">
    <subcellularLocation>
        <location evidence="1 13">Cytoplasm</location>
    </subcellularLocation>
</comment>
<dbReference type="SUPFAM" id="SSF56784">
    <property type="entry name" value="HAD-like"/>
    <property type="match status" value="1"/>
</dbReference>
<feature type="binding site" evidence="12">
    <location>
        <position position="214"/>
    </location>
    <ligand>
        <name>Mg(2+)</name>
        <dbReference type="ChEBI" id="CHEBI:18420"/>
        <label>1</label>
    </ligand>
</feature>
<evidence type="ECO:0000256" key="7">
    <source>
        <dbReference type="ARBA" id="ARBA00022723"/>
    </source>
</evidence>
<dbReference type="SFLD" id="SFLDG01140">
    <property type="entry name" value="C2.B:_Phosphomannomutase_and_P"/>
    <property type="match status" value="1"/>
</dbReference>
<evidence type="ECO:0000313" key="14">
    <source>
        <dbReference type="EMBL" id="JAI17387.1"/>
    </source>
</evidence>
<feature type="binding site" evidence="11">
    <location>
        <position position="22"/>
    </location>
    <ligand>
        <name>alpha-D-mannose 1-phosphate</name>
        <dbReference type="ChEBI" id="CHEBI:58409"/>
    </ligand>
</feature>
<comment type="cofactor">
    <cofactor evidence="12">
        <name>Mg(2+)</name>
        <dbReference type="ChEBI" id="CHEBI:18420"/>
    </cofactor>
</comment>
<evidence type="ECO:0000256" key="5">
    <source>
        <dbReference type="ARBA" id="ARBA00012730"/>
    </source>
</evidence>
<dbReference type="Gene3D" id="3.40.50.1000">
    <property type="entry name" value="HAD superfamily/HAD-like"/>
    <property type="match status" value="1"/>
</dbReference>
<dbReference type="FunFam" id="3.30.1240.20:FF:000001">
    <property type="entry name" value="Phosphomannomutase"/>
    <property type="match status" value="1"/>
</dbReference>
<feature type="binding site" evidence="11">
    <location>
        <position position="182"/>
    </location>
    <ligand>
        <name>alpha-D-mannose 1-phosphate</name>
        <dbReference type="ChEBI" id="CHEBI:58409"/>
    </ligand>
</feature>
<feature type="binding site" evidence="12">
    <location>
        <position position="13"/>
    </location>
    <ligand>
        <name>Mg(2+)</name>
        <dbReference type="ChEBI" id="CHEBI:18420"/>
        <label>1</label>
    </ligand>
</feature>
<dbReference type="NCBIfam" id="TIGR01484">
    <property type="entry name" value="HAD-SF-IIB"/>
    <property type="match status" value="1"/>
</dbReference>
<feature type="binding site" evidence="11">
    <location>
        <position position="137"/>
    </location>
    <ligand>
        <name>alpha-D-mannose 1-phosphate</name>
        <dbReference type="ChEBI" id="CHEBI:58409"/>
    </ligand>
</feature>
<dbReference type="InterPro" id="IPR023214">
    <property type="entry name" value="HAD_sf"/>
</dbReference>
<comment type="catalytic activity">
    <reaction evidence="13">
        <text>alpha-D-mannose 1-phosphate = D-mannose 6-phosphate</text>
        <dbReference type="Rhea" id="RHEA:11140"/>
        <dbReference type="ChEBI" id="CHEBI:58409"/>
        <dbReference type="ChEBI" id="CHEBI:58735"/>
        <dbReference type="EC" id="5.4.2.8"/>
    </reaction>
</comment>
<proteinExistence type="evidence at transcript level"/>
<comment type="similarity">
    <text evidence="3 13">Belongs to the eukaryotic PMM family.</text>
</comment>
<dbReference type="InterPro" id="IPR006379">
    <property type="entry name" value="HAD-SF_hydro_IIB"/>
</dbReference>
<organism evidence="14">
    <name type="scientific">Tabanus bromius</name>
    <name type="common">Band-eyed brown horse fly</name>
    <dbReference type="NCBI Taxonomy" id="304241"/>
    <lineage>
        <taxon>Eukaryota</taxon>
        <taxon>Metazoa</taxon>
        <taxon>Ecdysozoa</taxon>
        <taxon>Arthropoda</taxon>
        <taxon>Hexapoda</taxon>
        <taxon>Insecta</taxon>
        <taxon>Pterygota</taxon>
        <taxon>Neoptera</taxon>
        <taxon>Endopterygota</taxon>
        <taxon>Diptera</taxon>
        <taxon>Brachycera</taxon>
        <taxon>Tabanomorpha</taxon>
        <taxon>Tabanoidea</taxon>
        <taxon>Tabanidae</taxon>
        <taxon>Tabanus</taxon>
    </lineage>
</organism>
<dbReference type="CDD" id="cd02585">
    <property type="entry name" value="HAD_PMM"/>
    <property type="match status" value="1"/>
</dbReference>
<evidence type="ECO:0000256" key="3">
    <source>
        <dbReference type="ARBA" id="ARBA00009736"/>
    </source>
</evidence>
<keyword evidence="9 13" id="KW-0413">Isomerase</keyword>
<dbReference type="Pfam" id="PF03332">
    <property type="entry name" value="PMM"/>
    <property type="match status" value="1"/>
</dbReference>
<dbReference type="EMBL" id="GDAI01000216">
    <property type="protein sequence ID" value="JAI17387.1"/>
    <property type="molecule type" value="mRNA"/>
</dbReference>
<feature type="binding site" evidence="12">
    <location>
        <position position="231"/>
    </location>
    <ligand>
        <name>Mg(2+)</name>
        <dbReference type="ChEBI" id="CHEBI:18420"/>
        <label>1</label>
    </ligand>
</feature>
<feature type="binding site" evidence="11">
    <location>
        <position position="126"/>
    </location>
    <ligand>
        <name>alpha-D-mannose 1-phosphate</name>
        <dbReference type="ChEBI" id="CHEBI:58409"/>
    </ligand>
</feature>
<comment type="subunit">
    <text evidence="4 13">Homodimer.</text>
</comment>
<evidence type="ECO:0000256" key="10">
    <source>
        <dbReference type="PIRSR" id="PIRSR605002-1"/>
    </source>
</evidence>
<dbReference type="SFLD" id="SFLDS00003">
    <property type="entry name" value="Haloacid_Dehalogenase"/>
    <property type="match status" value="1"/>
</dbReference>
<evidence type="ECO:0000256" key="9">
    <source>
        <dbReference type="ARBA" id="ARBA00023235"/>
    </source>
</evidence>
<dbReference type="GO" id="GO:0006487">
    <property type="term" value="P:protein N-linked glycosylation"/>
    <property type="evidence" value="ECO:0007669"/>
    <property type="project" value="TreeGrafter"/>
</dbReference>
<dbReference type="InterPro" id="IPR005002">
    <property type="entry name" value="PMM"/>
</dbReference>
<evidence type="ECO:0000256" key="1">
    <source>
        <dbReference type="ARBA" id="ARBA00004496"/>
    </source>
</evidence>
<evidence type="ECO:0000256" key="6">
    <source>
        <dbReference type="ARBA" id="ARBA00022490"/>
    </source>
</evidence>